<comment type="caution">
    <text evidence="1">The sequence shown here is derived from an EMBL/GenBank/DDBJ whole genome shotgun (WGS) entry which is preliminary data.</text>
</comment>
<dbReference type="InterPro" id="IPR013783">
    <property type="entry name" value="Ig-like_fold"/>
</dbReference>
<organism evidence="1 2">
    <name type="scientific">Roseivirga seohaensis subsp. aquiponti</name>
    <dbReference type="NCBI Taxonomy" id="1566026"/>
    <lineage>
        <taxon>Bacteria</taxon>
        <taxon>Pseudomonadati</taxon>
        <taxon>Bacteroidota</taxon>
        <taxon>Cytophagia</taxon>
        <taxon>Cytophagales</taxon>
        <taxon>Roseivirgaceae</taxon>
        <taxon>Roseivirga</taxon>
    </lineage>
</organism>
<accession>A0A0L8AII4</accession>
<dbReference type="Proteomes" id="UP000036908">
    <property type="component" value="Unassembled WGS sequence"/>
</dbReference>
<dbReference type="PANTHER" id="PTHR24273:SF32">
    <property type="entry name" value="HYALIN"/>
    <property type="match status" value="1"/>
</dbReference>
<dbReference type="EMBL" id="JSVA01000015">
    <property type="protein sequence ID" value="KOF02243.1"/>
    <property type="molecule type" value="Genomic_DNA"/>
</dbReference>
<keyword evidence="2" id="KW-1185">Reference proteome</keyword>
<sequence>MLKPVLHPVFRSAFNFKKGLLTLVCWFSLFISANAQVTPVLNLNSAGNASLDLASLNLNDCFTSTPYTPTAAVGDGHAMWLSNNPFPSSTTDFVFSAGASFIENADGTATLKGTLTNTGNPLDQWEVNLYLSSKSNWTQWSGLGRTYKDESGLVGNNYTNWSYYIENPNIASTIVGLSGNTGKTVEITHMPASYNFGFQVGTAANNKNSGFGLSGWFSYSLDGQNYHQGDFNLDLAQVQRVINHTASQTTFDCSNLGLNTITITSTDQFGDTCTQQVDINIKDVTPPVVVTKNVIRTLMNGTVTISANDVLDFNCSTGGISSLYGPNTLNADGKIESIVAPNEGGEDFFFAKPCTSDNCSIASYVISKKTFDCSNIGENIVTATVTDQSGNVTTATAIVYIRDNTIPVAKAKNITVALDANGIATITPQMINNGSSDACGTISLSLNKTTFDCSNLGFNQVTLIVTDNSGNTKTATANVNVVDNTAPTVVTKNISLNLDEFGQASIADALDLLVLCDDAVIDIGDGGFGDGGFGDGGFGGGFVPGAGEPASFIPAPYYQEATCTKDNCSITEVSVDITDFDCSNIGQNIVTVTVSDASGNSTSKTAIVTINDITPPTVNTKNITVNLDANGNAAITPAQIDNGSSDVCGVTLSLDKTSFGCSDVGTQTVTLTATDANGNSTSKTATVTIADNTAPTIITQNITLPLDSNGNVNLTAAQVDNGSYDNCGITLSIDKTSFNCAQIGAHTVMLTGTDPSGNSASAPATITIIDNTAPTIITQNVMVTLDANGNASITSNQVDNGITDNCGIATIELSKVNFDCSNLGDNTVTVTATDTNGNVSTKSVTITVTDTTAPTIITKNISVILDANGNANITAADIDNGSSDNCSLTLSIDKTSFDCSKVGAQTVTLTGTDASGNTASATAIVTVVDNTAPAVITQNISVSLNASGNAIISATQINNGSSDNCGIASMTLSKTSFDCSNLGDNTVTLTVTDNNGNTSTKTATVTIVDDIAPTVLAKNITVALDANGNANITTGQVNNGSFDNCNLTLSVDKTSFNCNDLGAQTVTLTGTDASGNTASATATVTVVDNTA</sequence>
<reference evidence="2" key="1">
    <citation type="submission" date="2014-11" db="EMBL/GenBank/DDBJ databases">
        <title>Genome sequencing of Roseivirga sp. D-25.</title>
        <authorList>
            <person name="Selvaratnam C."/>
            <person name="Thevarajoo S."/>
            <person name="Goh K.M."/>
            <person name="Eee R."/>
            <person name="Chan K.-G."/>
            <person name="Chong C.S."/>
        </authorList>
    </citation>
    <scope>NUCLEOTIDE SEQUENCE [LARGE SCALE GENOMIC DNA]</scope>
    <source>
        <strain evidence="2">D-25</strain>
    </source>
</reference>
<feature type="non-terminal residue" evidence="1">
    <location>
        <position position="1091"/>
    </location>
</feature>
<dbReference type="RefSeq" id="WP_394324655.1">
    <property type="nucleotide sequence ID" value="NZ_JSVA01000015.1"/>
</dbReference>
<dbReference type="Gene3D" id="2.60.40.10">
    <property type="entry name" value="Immunoglobulins"/>
    <property type="match status" value="7"/>
</dbReference>
<evidence type="ECO:0000313" key="1">
    <source>
        <dbReference type="EMBL" id="KOF02243.1"/>
    </source>
</evidence>
<protein>
    <recommendedName>
        <fullName evidence="3">HYR domain-containing protein</fullName>
    </recommendedName>
</protein>
<evidence type="ECO:0000313" key="2">
    <source>
        <dbReference type="Proteomes" id="UP000036908"/>
    </source>
</evidence>
<proteinExistence type="predicted"/>
<dbReference type="AlphaFoldDB" id="A0A0L8AII4"/>
<name>A0A0L8AII4_9BACT</name>
<evidence type="ECO:0008006" key="3">
    <source>
        <dbReference type="Google" id="ProtNLM"/>
    </source>
</evidence>
<dbReference type="PANTHER" id="PTHR24273">
    <property type="entry name" value="FI04643P-RELATED"/>
    <property type="match status" value="1"/>
</dbReference>
<gene>
    <name evidence="1" type="ORF">OB69_13515</name>
</gene>